<proteinExistence type="predicted"/>
<gene>
    <name evidence="1" type="ORF">H9717_02235</name>
</gene>
<dbReference type="Proteomes" id="UP000886858">
    <property type="component" value="Unassembled WGS sequence"/>
</dbReference>
<sequence length="100" mass="12006">MRTRYKKLKDYGLTTDEENALKDRCKNLDARDIEILHETALSSAPGIEDCICESIIEHTGYRTLYKKKMIPVNEEDFYAYRRKTLAMLYERLKLYGRWKY</sequence>
<dbReference type="AlphaFoldDB" id="A0A9D2KXX8"/>
<accession>A0A9D2KXX8</accession>
<name>A0A9D2KXX8_9FIRM</name>
<protein>
    <submittedName>
        <fullName evidence="1">Uncharacterized protein</fullName>
    </submittedName>
</protein>
<reference evidence="1" key="1">
    <citation type="journal article" date="2021" name="PeerJ">
        <title>Extensive microbial diversity within the chicken gut microbiome revealed by metagenomics and culture.</title>
        <authorList>
            <person name="Gilroy R."/>
            <person name="Ravi A."/>
            <person name="Getino M."/>
            <person name="Pursley I."/>
            <person name="Horton D.L."/>
            <person name="Alikhan N.F."/>
            <person name="Baker D."/>
            <person name="Gharbi K."/>
            <person name="Hall N."/>
            <person name="Watson M."/>
            <person name="Adriaenssens E.M."/>
            <person name="Foster-Nyarko E."/>
            <person name="Jarju S."/>
            <person name="Secka A."/>
            <person name="Antonio M."/>
            <person name="Oren A."/>
            <person name="Chaudhuri R.R."/>
            <person name="La Ragione R."/>
            <person name="Hildebrand F."/>
            <person name="Pallen M.J."/>
        </authorList>
    </citation>
    <scope>NUCLEOTIDE SEQUENCE</scope>
    <source>
        <strain evidence="1">CHK179-7159</strain>
    </source>
</reference>
<organism evidence="1 2">
    <name type="scientific">Candidatus Eisenbergiella merdipullorum</name>
    <dbReference type="NCBI Taxonomy" id="2838553"/>
    <lineage>
        <taxon>Bacteria</taxon>
        <taxon>Bacillati</taxon>
        <taxon>Bacillota</taxon>
        <taxon>Clostridia</taxon>
        <taxon>Lachnospirales</taxon>
        <taxon>Lachnospiraceae</taxon>
        <taxon>Eisenbergiella</taxon>
    </lineage>
</organism>
<evidence type="ECO:0000313" key="2">
    <source>
        <dbReference type="Proteomes" id="UP000886858"/>
    </source>
</evidence>
<reference evidence="1" key="2">
    <citation type="submission" date="2021-04" db="EMBL/GenBank/DDBJ databases">
        <authorList>
            <person name="Gilroy R."/>
        </authorList>
    </citation>
    <scope>NUCLEOTIDE SEQUENCE</scope>
    <source>
        <strain evidence="1">CHK179-7159</strain>
    </source>
</reference>
<dbReference type="EMBL" id="DWYY01000026">
    <property type="protein sequence ID" value="HJA91932.1"/>
    <property type="molecule type" value="Genomic_DNA"/>
</dbReference>
<comment type="caution">
    <text evidence="1">The sequence shown here is derived from an EMBL/GenBank/DDBJ whole genome shotgun (WGS) entry which is preliminary data.</text>
</comment>
<evidence type="ECO:0000313" key="1">
    <source>
        <dbReference type="EMBL" id="HJA91932.1"/>
    </source>
</evidence>